<evidence type="ECO:0000256" key="2">
    <source>
        <dbReference type="SAM" id="Phobius"/>
    </source>
</evidence>
<gene>
    <name evidence="4" type="ORF">BcabD6B2_48380</name>
</gene>
<feature type="region of interest" description="Disordered" evidence="1">
    <location>
        <begin position="277"/>
        <end position="318"/>
    </location>
</feature>
<dbReference type="Proteomes" id="UP001497744">
    <property type="component" value="Unassembled WGS sequence"/>
</dbReference>
<name>A0AAV4M083_BABCB</name>
<keyword evidence="2" id="KW-0472">Membrane</keyword>
<feature type="transmembrane region" description="Helical" evidence="2">
    <location>
        <begin position="35"/>
        <end position="52"/>
    </location>
</feature>
<evidence type="ECO:0000259" key="3">
    <source>
        <dbReference type="Pfam" id="PF13905"/>
    </source>
</evidence>
<proteinExistence type="predicted"/>
<feature type="transmembrane region" description="Helical" evidence="2">
    <location>
        <begin position="144"/>
        <end position="165"/>
    </location>
</feature>
<evidence type="ECO:0000313" key="4">
    <source>
        <dbReference type="EMBL" id="GIX65403.1"/>
    </source>
</evidence>
<feature type="region of interest" description="Disordered" evidence="1">
    <location>
        <begin position="340"/>
        <end position="365"/>
    </location>
</feature>
<comment type="caution">
    <text evidence="4">The sequence shown here is derived from an EMBL/GenBank/DDBJ whole genome shotgun (WGS) entry which is preliminary data.</text>
</comment>
<sequence length="484" mass="53908">MGINALIGHHLIGAAATHTLLVEPNFFSKWMSQRIRFAVVAVVASVLVWQGLPDTGESLYAKVGLPVTASQYDIVTLHARTRMDLQVVSCRSDCALTLQKNGATDNAAELRSAFEVLVNEEKRNVYNRFGDMQSNLIGDVNLPVVSAALALSFYILSSVLCIAFFSSAQLAFTRYLMFLYSAVAFALEMECRFVKNSSVFTHIYYVNEMLPFQQIALLRGLAPATALLINLFCAYFYVDTDRLQMFLWHSAVTTNRVLLERMTDLVDATNYIKSLPSPSTAHLRPAAPSASNDEKPKETANVEDSSGDAKPQAGGKSANSLKEILESMDDAQREKVAELLKISPQKPARGRRQHGRPQGEVGRTALLRRQQPRLSEHRAVSNSGNVSARAPLTCRQYYNSVNGQGLMQKVEIVYVSCDTEREAFRRNVQRMPWLHIDFDDGQLPALRHKYNVIDSNTGYGTQPRRLPDPLQATSTPWRFPPSSS</sequence>
<organism evidence="4 5">
    <name type="scientific">Babesia caballi</name>
    <dbReference type="NCBI Taxonomy" id="5871"/>
    <lineage>
        <taxon>Eukaryota</taxon>
        <taxon>Sar</taxon>
        <taxon>Alveolata</taxon>
        <taxon>Apicomplexa</taxon>
        <taxon>Aconoidasida</taxon>
        <taxon>Piroplasmida</taxon>
        <taxon>Babesiidae</taxon>
        <taxon>Babesia</taxon>
    </lineage>
</organism>
<dbReference type="InterPro" id="IPR012336">
    <property type="entry name" value="Thioredoxin-like_fold"/>
</dbReference>
<reference evidence="4 5" key="1">
    <citation type="submission" date="2021-06" db="EMBL/GenBank/DDBJ databases">
        <title>Genome sequence of Babesia caballi.</title>
        <authorList>
            <person name="Yamagishi J."/>
            <person name="Kidaka T."/>
            <person name="Ochi A."/>
        </authorList>
    </citation>
    <scope>NUCLEOTIDE SEQUENCE [LARGE SCALE GENOMIC DNA]</scope>
    <source>
        <strain evidence="4">USDA-D6B2</strain>
    </source>
</reference>
<accession>A0AAV4M083</accession>
<evidence type="ECO:0000256" key="1">
    <source>
        <dbReference type="SAM" id="MobiDB-lite"/>
    </source>
</evidence>
<feature type="domain" description="Thioredoxin-like fold" evidence="3">
    <location>
        <begin position="396"/>
        <end position="453"/>
    </location>
</feature>
<dbReference type="GeneID" id="94196884"/>
<feature type="region of interest" description="Disordered" evidence="1">
    <location>
        <begin position="456"/>
        <end position="484"/>
    </location>
</feature>
<keyword evidence="2" id="KW-0812">Transmembrane</keyword>
<dbReference type="Gene3D" id="3.40.30.10">
    <property type="entry name" value="Glutaredoxin"/>
    <property type="match status" value="1"/>
</dbReference>
<dbReference type="Pfam" id="PF13905">
    <property type="entry name" value="Thioredoxin_8"/>
    <property type="match status" value="1"/>
</dbReference>
<dbReference type="RefSeq" id="XP_067717472.1">
    <property type="nucleotide sequence ID" value="XM_067861371.1"/>
</dbReference>
<keyword evidence="5" id="KW-1185">Reference proteome</keyword>
<keyword evidence="2" id="KW-1133">Transmembrane helix</keyword>
<evidence type="ECO:0000313" key="5">
    <source>
        <dbReference type="Proteomes" id="UP001497744"/>
    </source>
</evidence>
<dbReference type="AlphaFoldDB" id="A0AAV4M083"/>
<feature type="transmembrane region" description="Helical" evidence="2">
    <location>
        <begin position="215"/>
        <end position="238"/>
    </location>
</feature>
<protein>
    <submittedName>
        <fullName evidence="4">DNAJ-like molecular chaperone protein, putative</fullName>
    </submittedName>
</protein>
<feature type="compositionally biased region" description="Polar residues" evidence="1">
    <location>
        <begin position="471"/>
        <end position="484"/>
    </location>
</feature>
<dbReference type="EMBL" id="BPLF01000004">
    <property type="protein sequence ID" value="GIX65403.1"/>
    <property type="molecule type" value="Genomic_DNA"/>
</dbReference>